<evidence type="ECO:0000259" key="13">
    <source>
        <dbReference type="PROSITE" id="PS51165"/>
    </source>
</evidence>
<keyword evidence="4" id="KW-0808">Transferase</keyword>
<evidence type="ECO:0000256" key="9">
    <source>
        <dbReference type="ARBA" id="ARBA00023157"/>
    </source>
</evidence>
<keyword evidence="10" id="KW-0676">Redox-active center</keyword>
<organism evidence="14 15">
    <name type="scientific">Haemophilus haemolyticus</name>
    <dbReference type="NCBI Taxonomy" id="726"/>
    <lineage>
        <taxon>Bacteria</taxon>
        <taxon>Pseudomonadati</taxon>
        <taxon>Pseudomonadota</taxon>
        <taxon>Gammaproteobacteria</taxon>
        <taxon>Pasteurellales</taxon>
        <taxon>Pasteurellaceae</taxon>
        <taxon>Haemophilus</taxon>
    </lineage>
</organism>
<dbReference type="InterPro" id="IPR004114">
    <property type="entry name" value="THUMP_dom"/>
</dbReference>
<keyword evidence="9" id="KW-1015">Disulfide bond</keyword>
<evidence type="ECO:0000313" key="14">
    <source>
        <dbReference type="EMBL" id="TPG96820.1"/>
    </source>
</evidence>
<keyword evidence="6" id="KW-0067">ATP-binding</keyword>
<dbReference type="InterPro" id="IPR001763">
    <property type="entry name" value="Rhodanese-like_dom"/>
</dbReference>
<evidence type="ECO:0000256" key="5">
    <source>
        <dbReference type="ARBA" id="ARBA00022741"/>
    </source>
</evidence>
<dbReference type="EMBL" id="SDPK01000042">
    <property type="protein sequence ID" value="TPG96820.1"/>
    <property type="molecule type" value="Genomic_DNA"/>
</dbReference>
<dbReference type="PANTHER" id="PTHR43209:SF1">
    <property type="entry name" value="TRNA SULFURTRANSFERASE"/>
    <property type="match status" value="1"/>
</dbReference>
<dbReference type="GO" id="GO:0002937">
    <property type="term" value="P:tRNA 4-thiouridine biosynthesis"/>
    <property type="evidence" value="ECO:0007669"/>
    <property type="project" value="TreeGrafter"/>
</dbReference>
<dbReference type="InterPro" id="IPR014729">
    <property type="entry name" value="Rossmann-like_a/b/a_fold"/>
</dbReference>
<dbReference type="PROSITE" id="PS50206">
    <property type="entry name" value="RHODANESE_3"/>
    <property type="match status" value="1"/>
</dbReference>
<feature type="non-terminal residue" evidence="14">
    <location>
        <position position="495"/>
    </location>
</feature>
<evidence type="ECO:0000256" key="2">
    <source>
        <dbReference type="ARBA" id="ARBA00022490"/>
    </source>
</evidence>
<dbReference type="Pfam" id="PF02926">
    <property type="entry name" value="THUMP"/>
    <property type="match status" value="1"/>
</dbReference>
<dbReference type="SUPFAM" id="SSF52821">
    <property type="entry name" value="Rhodanese/Cell cycle control phosphatase"/>
    <property type="match status" value="1"/>
</dbReference>
<dbReference type="InterPro" id="IPR054173">
    <property type="entry name" value="ThiI_fer"/>
</dbReference>
<dbReference type="NCBIfam" id="TIGR04271">
    <property type="entry name" value="ThiI_C_thiazole"/>
    <property type="match status" value="1"/>
</dbReference>
<dbReference type="Gene3D" id="3.40.50.620">
    <property type="entry name" value="HUPs"/>
    <property type="match status" value="1"/>
</dbReference>
<keyword evidence="5" id="KW-0547">Nucleotide-binding</keyword>
<dbReference type="InterPro" id="IPR036873">
    <property type="entry name" value="Rhodanese-like_dom_sf"/>
</dbReference>
<keyword evidence="8" id="KW-0784">Thiamine biosynthesis</keyword>
<dbReference type="FunFam" id="3.40.50.620:FF:000029">
    <property type="entry name" value="tRNA sulfurtransferase"/>
    <property type="match status" value="1"/>
</dbReference>
<accession>A0A502JH23</accession>
<dbReference type="FunFam" id="3.30.2130.30:FF:000002">
    <property type="entry name" value="tRNA sulfurtransferase"/>
    <property type="match status" value="1"/>
</dbReference>
<evidence type="ECO:0000256" key="8">
    <source>
        <dbReference type="ARBA" id="ARBA00022977"/>
    </source>
</evidence>
<dbReference type="SMART" id="SM00981">
    <property type="entry name" value="THUMP"/>
    <property type="match status" value="1"/>
</dbReference>
<dbReference type="Pfam" id="PF22025">
    <property type="entry name" value="ThiI_fer"/>
    <property type="match status" value="1"/>
</dbReference>
<evidence type="ECO:0000256" key="10">
    <source>
        <dbReference type="ARBA" id="ARBA00023284"/>
    </source>
</evidence>
<name>A0A502JH23_HAEHA</name>
<feature type="domain" description="THUMP" evidence="13">
    <location>
        <begin position="61"/>
        <end position="165"/>
    </location>
</feature>
<dbReference type="NCBIfam" id="TIGR00342">
    <property type="entry name" value="tRNA uracil 4-sulfurtransferase ThiI"/>
    <property type="match status" value="1"/>
</dbReference>
<dbReference type="Proteomes" id="UP000317926">
    <property type="component" value="Unassembled WGS sequence"/>
</dbReference>
<comment type="subcellular location">
    <subcellularLocation>
        <location evidence="1">Cytoplasm</location>
    </subcellularLocation>
</comment>
<dbReference type="SUPFAM" id="SSF52402">
    <property type="entry name" value="Adenine nucleotide alpha hydrolases-like"/>
    <property type="match status" value="1"/>
</dbReference>
<reference evidence="14 15" key="1">
    <citation type="submission" date="2019-01" db="EMBL/GenBank/DDBJ databases">
        <title>Comparative genomic analysis identifies haemin-independent Haemophilus haemolyticus: a formal re-classification of Haemophilus intermedius.</title>
        <authorList>
            <person name="Harris T.M."/>
            <person name="Price E.P."/>
            <person name="Sarovich D.S."/>
            <person name="Norskov-Lauritsen N."/>
            <person name="Beissbarth J."/>
            <person name="Chang A.B."/>
            <person name="Smith-Vaughan H.C."/>
        </authorList>
    </citation>
    <scope>NUCLEOTIDE SEQUENCE [LARGE SCALE GENOMIC DNA]</scope>
    <source>
        <strain evidence="14 15">PN24</strain>
    </source>
</reference>
<dbReference type="HAMAP" id="MF_00021">
    <property type="entry name" value="ThiI"/>
    <property type="match status" value="1"/>
</dbReference>
<sequence>MKFIVKLFPEIMIKSETVRKRFAKILTSNIRNILQKYDEETAVVRHWDYIEVRSKNEENREELIALLQRIPGIHHFLEVEEKPFTDLHHIFELTLADVAQQLQGKTFCVRVKRKGKHKFSSIEAERYIGGGLNQHIESAKVQLKNPDVTVRIDIEDDKMMLVKARHAGIGGYPIGTQEDVLSLISGGFDSGVSSYMLIRRGSRVHYCFFNLGGAAHEIGVKQMTYHIWQRYSASHKVRFIAINFEGVVGEILEKVDNGQMGVVLKRMMVRAASKVAQRFNIEAIVTGEALGQVSSQTLTNLRLIDEAADALVLRPLITHDKEQIIAMAKEIGTDDIAKSMPEFCGVISKNPTIKAVREKILEEEGHFNFEILESAVQNAKYLDIRQIAEETEKEVVEVEAISVLGENEVILDIRSPEETDENPFESDTHEVIQMPFYKLSSQFGSLDQSKNYVLYCERGVMSKLQALYLKENGFSNVQVFSKKSVSYTHLTLPTI</sequence>
<dbReference type="RefSeq" id="WP_140520317.1">
    <property type="nucleotide sequence ID" value="NZ_JACBKC010000042.1"/>
</dbReference>
<dbReference type="GO" id="GO:0016783">
    <property type="term" value="F:sulfurtransferase activity"/>
    <property type="evidence" value="ECO:0007669"/>
    <property type="project" value="InterPro"/>
</dbReference>
<protein>
    <submittedName>
        <fullName evidence="14">tRNA 4-thiouridine(8) synthase ThiI</fullName>
    </submittedName>
</protein>
<keyword evidence="7 11" id="KW-0694">RNA-binding</keyword>
<dbReference type="Gene3D" id="3.40.250.10">
    <property type="entry name" value="Rhodanese-like domain"/>
    <property type="match status" value="1"/>
</dbReference>
<dbReference type="PROSITE" id="PS51165">
    <property type="entry name" value="THUMP"/>
    <property type="match status" value="1"/>
</dbReference>
<dbReference type="GO" id="GO:0000049">
    <property type="term" value="F:tRNA binding"/>
    <property type="evidence" value="ECO:0007669"/>
    <property type="project" value="UniProtKB-KW"/>
</dbReference>
<dbReference type="PANTHER" id="PTHR43209">
    <property type="entry name" value="TRNA SULFURTRANSFERASE"/>
    <property type="match status" value="1"/>
</dbReference>
<dbReference type="GO" id="GO:0005524">
    <property type="term" value="F:ATP binding"/>
    <property type="evidence" value="ECO:0007669"/>
    <property type="project" value="UniProtKB-KW"/>
</dbReference>
<evidence type="ECO:0000256" key="3">
    <source>
        <dbReference type="ARBA" id="ARBA00022555"/>
    </source>
</evidence>
<keyword evidence="2" id="KW-0963">Cytoplasm</keyword>
<dbReference type="CDD" id="cd01712">
    <property type="entry name" value="PPase_ThiI"/>
    <property type="match status" value="1"/>
</dbReference>
<dbReference type="GO" id="GO:0009228">
    <property type="term" value="P:thiamine biosynthetic process"/>
    <property type="evidence" value="ECO:0007669"/>
    <property type="project" value="UniProtKB-KW"/>
</dbReference>
<evidence type="ECO:0000313" key="15">
    <source>
        <dbReference type="Proteomes" id="UP000317926"/>
    </source>
</evidence>
<proteinExistence type="inferred from homology"/>
<dbReference type="InterPro" id="IPR050102">
    <property type="entry name" value="tRNA_sulfurtransferase_ThiI"/>
</dbReference>
<feature type="domain" description="Rhodanese" evidence="12">
    <location>
        <begin position="404"/>
        <end position="483"/>
    </location>
</feature>
<dbReference type="InterPro" id="IPR026340">
    <property type="entry name" value="THII_Thiazole_biosynth_dom"/>
</dbReference>
<comment type="caution">
    <text evidence="14">The sequence shown here is derived from an EMBL/GenBank/DDBJ whole genome shotgun (WGS) entry which is preliminary data.</text>
</comment>
<gene>
    <name evidence="14" type="primary">thiI</name>
    <name evidence="14" type="ORF">EUX55_07470</name>
</gene>
<dbReference type="Pfam" id="PF02568">
    <property type="entry name" value="ThiI"/>
    <property type="match status" value="1"/>
</dbReference>
<keyword evidence="3" id="KW-0820">tRNA-binding</keyword>
<evidence type="ECO:0000256" key="7">
    <source>
        <dbReference type="ARBA" id="ARBA00022884"/>
    </source>
</evidence>
<evidence type="ECO:0000256" key="1">
    <source>
        <dbReference type="ARBA" id="ARBA00004496"/>
    </source>
</evidence>
<evidence type="ECO:0000259" key="12">
    <source>
        <dbReference type="PROSITE" id="PS50206"/>
    </source>
</evidence>
<dbReference type="InterPro" id="IPR020536">
    <property type="entry name" value="ThiI_AANH"/>
</dbReference>
<evidence type="ECO:0000256" key="6">
    <source>
        <dbReference type="ARBA" id="ARBA00022840"/>
    </source>
</evidence>
<dbReference type="AlphaFoldDB" id="A0A502JH23"/>
<dbReference type="GO" id="GO:0005829">
    <property type="term" value="C:cytosol"/>
    <property type="evidence" value="ECO:0007669"/>
    <property type="project" value="TreeGrafter"/>
</dbReference>
<evidence type="ECO:0000256" key="4">
    <source>
        <dbReference type="ARBA" id="ARBA00022679"/>
    </source>
</evidence>
<dbReference type="CDD" id="cd00158">
    <property type="entry name" value="RHOD"/>
    <property type="match status" value="1"/>
</dbReference>
<dbReference type="InterPro" id="IPR049961">
    <property type="entry name" value="ThiI_N"/>
</dbReference>
<dbReference type="InterPro" id="IPR049962">
    <property type="entry name" value="THUMP_ThiI"/>
</dbReference>
<evidence type="ECO:0000256" key="11">
    <source>
        <dbReference type="PROSITE-ProRule" id="PRU00529"/>
    </source>
</evidence>
<dbReference type="GO" id="GO:0004810">
    <property type="term" value="F:CCA tRNA nucleotidyltransferase activity"/>
    <property type="evidence" value="ECO:0007669"/>
    <property type="project" value="InterPro"/>
</dbReference>
<dbReference type="SUPFAM" id="SSF143437">
    <property type="entry name" value="THUMP domain-like"/>
    <property type="match status" value="1"/>
</dbReference>
<dbReference type="CDD" id="cd11716">
    <property type="entry name" value="THUMP_ThiI"/>
    <property type="match status" value="1"/>
</dbReference>
<dbReference type="InterPro" id="IPR003720">
    <property type="entry name" value="tRNA_STrfase"/>
</dbReference>
<dbReference type="GO" id="GO:0052837">
    <property type="term" value="P:thiazole biosynthetic process"/>
    <property type="evidence" value="ECO:0007669"/>
    <property type="project" value="InterPro"/>
</dbReference>
<dbReference type="Gene3D" id="3.30.2130.30">
    <property type="match status" value="1"/>
</dbReference>